<sequence>MWSILCLTVEVLAVWSDVVDSVFDEQLEHRQPFVSCCCGLYINTKARVSEHMEDCLQNPVFSVAPPTDGSPSLMISCKRAQSLLGTDREASIDILHSIGKYNPHNTEIKKI</sequence>
<accession>A0A7J5YD16</accession>
<comment type="caution">
    <text evidence="3">The sequence shown here is derived from an EMBL/GenBank/DDBJ whole genome shotgun (WGS) entry which is preliminary data.</text>
</comment>
<evidence type="ECO:0000313" key="3">
    <source>
        <dbReference type="EMBL" id="KAF3847033.1"/>
    </source>
</evidence>
<keyword evidence="4" id="KW-1185">Reference proteome</keyword>
<feature type="domain" description="RPA-interacting protein C-terminal" evidence="2">
    <location>
        <begin position="25"/>
        <end position="81"/>
    </location>
</feature>
<dbReference type="EMBL" id="JAAKFY010000014">
    <property type="protein sequence ID" value="KAF3847033.1"/>
    <property type="molecule type" value="Genomic_DNA"/>
</dbReference>
<feature type="signal peptide" evidence="1">
    <location>
        <begin position="1"/>
        <end position="21"/>
    </location>
</feature>
<dbReference type="AlphaFoldDB" id="A0A7J5YD16"/>
<evidence type="ECO:0000256" key="1">
    <source>
        <dbReference type="SAM" id="SignalP"/>
    </source>
</evidence>
<dbReference type="OrthoDB" id="435311at2759"/>
<keyword evidence="1" id="KW-0732">Signal</keyword>
<gene>
    <name evidence="3" type="ORF">F7725_004111</name>
</gene>
<evidence type="ECO:0000259" key="2">
    <source>
        <dbReference type="Pfam" id="PF14768"/>
    </source>
</evidence>
<dbReference type="Proteomes" id="UP000518266">
    <property type="component" value="Unassembled WGS sequence"/>
</dbReference>
<organism evidence="3 4">
    <name type="scientific">Dissostichus mawsoni</name>
    <name type="common">Antarctic cod</name>
    <dbReference type="NCBI Taxonomy" id="36200"/>
    <lineage>
        <taxon>Eukaryota</taxon>
        <taxon>Metazoa</taxon>
        <taxon>Chordata</taxon>
        <taxon>Craniata</taxon>
        <taxon>Vertebrata</taxon>
        <taxon>Euteleostomi</taxon>
        <taxon>Actinopterygii</taxon>
        <taxon>Neopterygii</taxon>
        <taxon>Teleostei</taxon>
        <taxon>Neoteleostei</taxon>
        <taxon>Acanthomorphata</taxon>
        <taxon>Eupercaria</taxon>
        <taxon>Perciformes</taxon>
        <taxon>Notothenioidei</taxon>
        <taxon>Nototheniidae</taxon>
        <taxon>Dissostichus</taxon>
    </lineage>
</organism>
<protein>
    <recommendedName>
        <fullName evidence="2">RPA-interacting protein C-terminal domain-containing protein</fullName>
    </recommendedName>
</protein>
<feature type="chain" id="PRO_5029851039" description="RPA-interacting protein C-terminal domain-containing protein" evidence="1">
    <location>
        <begin position="22"/>
        <end position="111"/>
    </location>
</feature>
<reference evidence="3 4" key="1">
    <citation type="submission" date="2020-03" db="EMBL/GenBank/DDBJ databases">
        <title>Dissostichus mawsoni Genome sequencing and assembly.</title>
        <authorList>
            <person name="Park H."/>
        </authorList>
    </citation>
    <scope>NUCLEOTIDE SEQUENCE [LARGE SCALE GENOMIC DNA]</scope>
    <source>
        <strain evidence="3">DM0001</strain>
        <tissue evidence="3">Muscle</tissue>
    </source>
</reference>
<dbReference type="Pfam" id="PF14768">
    <property type="entry name" value="RPA_interact_C"/>
    <property type="match status" value="1"/>
</dbReference>
<proteinExistence type="predicted"/>
<evidence type="ECO:0000313" key="4">
    <source>
        <dbReference type="Proteomes" id="UP000518266"/>
    </source>
</evidence>
<dbReference type="InterPro" id="IPR028159">
    <property type="entry name" value="RPA_interact_C_dom"/>
</dbReference>
<name>A0A7J5YD16_DISMA</name>